<dbReference type="AlphaFoldDB" id="G9ZG41"/>
<dbReference type="EMBL" id="AGCM01000101">
    <property type="protein sequence ID" value="EHM53397.1"/>
    <property type="molecule type" value="Genomic_DNA"/>
</dbReference>
<comment type="caution">
    <text evidence="2">The sequence shown here is derived from an EMBL/GenBank/DDBJ whole genome shotgun (WGS) entry which is preliminary data.</text>
</comment>
<dbReference type="Proteomes" id="UP000004750">
    <property type="component" value="Unassembled WGS sequence"/>
</dbReference>
<evidence type="ECO:0000313" key="2">
    <source>
        <dbReference type="EMBL" id="EHM53397.1"/>
    </source>
</evidence>
<feature type="region of interest" description="Disordered" evidence="1">
    <location>
        <begin position="1"/>
        <end position="40"/>
    </location>
</feature>
<evidence type="ECO:0000256" key="1">
    <source>
        <dbReference type="SAM" id="MobiDB-lite"/>
    </source>
</evidence>
<dbReference type="HOGENOM" id="CLU_2714967_0_0_6"/>
<evidence type="ECO:0000313" key="3">
    <source>
        <dbReference type="Proteomes" id="UP000004750"/>
    </source>
</evidence>
<proteinExistence type="predicted"/>
<protein>
    <submittedName>
        <fullName evidence="2">Uncharacterized protein</fullName>
    </submittedName>
</protein>
<organism evidence="2 3">
    <name type="scientific">Cardiobacterium valvarum F0432</name>
    <dbReference type="NCBI Taxonomy" id="797473"/>
    <lineage>
        <taxon>Bacteria</taxon>
        <taxon>Pseudomonadati</taxon>
        <taxon>Pseudomonadota</taxon>
        <taxon>Gammaproteobacteria</taxon>
        <taxon>Cardiobacteriales</taxon>
        <taxon>Cardiobacteriaceae</taxon>
        <taxon>Cardiobacterium</taxon>
    </lineage>
</organism>
<accession>G9ZG41</accession>
<sequence>MDFDGVTAEGESFEGMVHDGLQKRETTPTGEVSRGKEKPAGAGSEVLWLLAGQRSLFFLHQQLPLFQDIVGA</sequence>
<feature type="compositionally biased region" description="Basic and acidic residues" evidence="1">
    <location>
        <begin position="16"/>
        <end position="26"/>
    </location>
</feature>
<reference evidence="2 3" key="1">
    <citation type="submission" date="2011-08" db="EMBL/GenBank/DDBJ databases">
        <authorList>
            <person name="Weinstock G."/>
            <person name="Sodergren E."/>
            <person name="Clifton S."/>
            <person name="Fulton L."/>
            <person name="Fulton B."/>
            <person name="Courtney L."/>
            <person name="Fronick C."/>
            <person name="Harrison M."/>
            <person name="Strong C."/>
            <person name="Farmer C."/>
            <person name="Delahaunty K."/>
            <person name="Markovic C."/>
            <person name="Hall O."/>
            <person name="Minx P."/>
            <person name="Tomlinson C."/>
            <person name="Mitreva M."/>
            <person name="Hou S."/>
            <person name="Chen J."/>
            <person name="Wollam A."/>
            <person name="Pepin K.H."/>
            <person name="Johnson M."/>
            <person name="Bhonagiri V."/>
            <person name="Zhang X."/>
            <person name="Suruliraj S."/>
            <person name="Warren W."/>
            <person name="Chinwalla A."/>
            <person name="Mardis E.R."/>
            <person name="Wilson R.K."/>
        </authorList>
    </citation>
    <scope>NUCLEOTIDE SEQUENCE [LARGE SCALE GENOMIC DNA]</scope>
    <source>
        <strain evidence="2 3">F0432</strain>
    </source>
</reference>
<name>G9ZG41_9GAMM</name>
<gene>
    <name evidence="2" type="ORF">HMPREF9080_01755</name>
</gene>